<dbReference type="GO" id="GO:0003677">
    <property type="term" value="F:DNA binding"/>
    <property type="evidence" value="ECO:0007669"/>
    <property type="project" value="UniProtKB-KW"/>
</dbReference>
<reference evidence="5" key="2">
    <citation type="submission" date="2021-01" db="EMBL/GenBank/DDBJ databases">
        <authorList>
            <person name="Mieszkin S."/>
            <person name="Pouder E."/>
            <person name="Alain K."/>
        </authorList>
    </citation>
    <scope>NUCLEOTIDE SEQUENCE</scope>
    <source>
        <strain evidence="5">HW T2.11</strain>
    </source>
</reference>
<accession>A0A963YWH2</accession>
<dbReference type="RefSeq" id="WP_319799641.1">
    <property type="nucleotide sequence ID" value="NZ_JAESVB010000034.1"/>
</dbReference>
<gene>
    <name evidence="5" type="ORF">ASILVAE211_24770</name>
</gene>
<dbReference type="PANTHER" id="PTHR44688">
    <property type="entry name" value="DNA-BINDING TRANSCRIPTIONAL ACTIVATOR DEVR_DOSR"/>
    <property type="match status" value="1"/>
</dbReference>
<dbReference type="Proteomes" id="UP000708298">
    <property type="component" value="Unassembled WGS sequence"/>
</dbReference>
<reference evidence="5" key="1">
    <citation type="journal article" date="2021" name="Microorganisms">
        <title>Acidisoma silvae sp. nov. and Acidisomacellulosilytica sp. nov., Two Acidophilic Bacteria Isolated from Decaying Wood, Hydrolyzing Cellulose and Producing Poly-3-hydroxybutyrate.</title>
        <authorList>
            <person name="Mieszkin S."/>
            <person name="Pouder E."/>
            <person name="Uroz S."/>
            <person name="Simon-Colin C."/>
            <person name="Alain K."/>
        </authorList>
    </citation>
    <scope>NUCLEOTIDE SEQUENCE</scope>
    <source>
        <strain evidence="5">HW T2.11</strain>
    </source>
</reference>
<dbReference type="Gene3D" id="1.10.10.10">
    <property type="entry name" value="Winged helix-like DNA-binding domain superfamily/Winged helix DNA-binding domain"/>
    <property type="match status" value="1"/>
</dbReference>
<dbReference type="EMBL" id="JAESVB010000034">
    <property type="protein sequence ID" value="MCB8878413.1"/>
    <property type="molecule type" value="Genomic_DNA"/>
</dbReference>
<dbReference type="InterPro" id="IPR000792">
    <property type="entry name" value="Tscrpt_reg_LuxR_C"/>
</dbReference>
<evidence type="ECO:0000256" key="1">
    <source>
        <dbReference type="ARBA" id="ARBA00023015"/>
    </source>
</evidence>
<dbReference type="PRINTS" id="PR00038">
    <property type="entry name" value="HTHLUXR"/>
</dbReference>
<evidence type="ECO:0000256" key="3">
    <source>
        <dbReference type="ARBA" id="ARBA00023163"/>
    </source>
</evidence>
<dbReference type="InterPro" id="IPR016032">
    <property type="entry name" value="Sig_transdc_resp-reg_C-effctor"/>
</dbReference>
<evidence type="ECO:0000259" key="4">
    <source>
        <dbReference type="PROSITE" id="PS50043"/>
    </source>
</evidence>
<dbReference type="SMART" id="SM00421">
    <property type="entry name" value="HTH_LUXR"/>
    <property type="match status" value="1"/>
</dbReference>
<keyword evidence="1" id="KW-0805">Transcription regulation</keyword>
<evidence type="ECO:0000256" key="2">
    <source>
        <dbReference type="ARBA" id="ARBA00023125"/>
    </source>
</evidence>
<dbReference type="CDD" id="cd06170">
    <property type="entry name" value="LuxR_C_like"/>
    <property type="match status" value="1"/>
</dbReference>
<dbReference type="GO" id="GO:0006355">
    <property type="term" value="P:regulation of DNA-templated transcription"/>
    <property type="evidence" value="ECO:0007669"/>
    <property type="project" value="InterPro"/>
</dbReference>
<name>A0A963YWH2_9PROT</name>
<feature type="domain" description="HTH luxR-type" evidence="4">
    <location>
        <begin position="8"/>
        <end position="70"/>
    </location>
</feature>
<dbReference type="PANTHER" id="PTHR44688:SF25">
    <property type="entry name" value="HTH LUXR-TYPE DOMAIN-CONTAINING PROTEIN"/>
    <property type="match status" value="1"/>
</dbReference>
<keyword evidence="2" id="KW-0238">DNA-binding</keyword>
<dbReference type="Pfam" id="PF00196">
    <property type="entry name" value="GerE"/>
    <property type="match status" value="1"/>
</dbReference>
<dbReference type="AlphaFoldDB" id="A0A963YWH2"/>
<keyword evidence="6" id="KW-1185">Reference proteome</keyword>
<dbReference type="PROSITE" id="PS50043">
    <property type="entry name" value="HTH_LUXR_2"/>
    <property type="match status" value="1"/>
</dbReference>
<organism evidence="5 6">
    <name type="scientific">Acidisoma silvae</name>
    <dbReference type="NCBI Taxonomy" id="2802396"/>
    <lineage>
        <taxon>Bacteria</taxon>
        <taxon>Pseudomonadati</taxon>
        <taxon>Pseudomonadota</taxon>
        <taxon>Alphaproteobacteria</taxon>
        <taxon>Acetobacterales</taxon>
        <taxon>Acidocellaceae</taxon>
        <taxon>Acidisoma</taxon>
    </lineage>
</organism>
<sequence length="70" mass="7625">MSTASTRICAQNGTLTRRQSEVFACIKQGKPNKTIAYELGMSESTVKVHVRNIMQNLGATNRTHAVFVAG</sequence>
<proteinExistence type="predicted"/>
<evidence type="ECO:0000313" key="5">
    <source>
        <dbReference type="EMBL" id="MCB8878413.1"/>
    </source>
</evidence>
<comment type="caution">
    <text evidence="5">The sequence shown here is derived from an EMBL/GenBank/DDBJ whole genome shotgun (WGS) entry which is preliminary data.</text>
</comment>
<evidence type="ECO:0000313" key="6">
    <source>
        <dbReference type="Proteomes" id="UP000708298"/>
    </source>
</evidence>
<keyword evidence="3" id="KW-0804">Transcription</keyword>
<dbReference type="SUPFAM" id="SSF46894">
    <property type="entry name" value="C-terminal effector domain of the bipartite response regulators"/>
    <property type="match status" value="1"/>
</dbReference>
<protein>
    <submittedName>
        <fullName evidence="5">Response regulator transcription factor</fullName>
    </submittedName>
</protein>
<dbReference type="InterPro" id="IPR036388">
    <property type="entry name" value="WH-like_DNA-bd_sf"/>
</dbReference>